<organism evidence="1 2">
    <name type="scientific">Alkalitalea saponilacus</name>
    <dbReference type="NCBI Taxonomy" id="889453"/>
    <lineage>
        <taxon>Bacteria</taxon>
        <taxon>Pseudomonadati</taxon>
        <taxon>Bacteroidota</taxon>
        <taxon>Bacteroidia</taxon>
        <taxon>Marinilabiliales</taxon>
        <taxon>Marinilabiliaceae</taxon>
        <taxon>Alkalitalea</taxon>
    </lineage>
</organism>
<sequence>MDCRANCGACCIAPSISSPIPGMPNGKPAGVRCIHLTEDYRCAIFESIDRPSVCGGFMAELLICGNSRLEALNILAELEGCQSE</sequence>
<dbReference type="Pfam" id="PF03692">
    <property type="entry name" value="CxxCxxCC"/>
    <property type="match status" value="1"/>
</dbReference>
<dbReference type="Proteomes" id="UP000191055">
    <property type="component" value="Unassembled WGS sequence"/>
</dbReference>
<dbReference type="OrthoDB" id="6003696at2"/>
<reference evidence="1 2" key="1">
    <citation type="submission" date="2017-02" db="EMBL/GenBank/DDBJ databases">
        <authorList>
            <person name="Peterson S.W."/>
        </authorList>
    </citation>
    <scope>NUCLEOTIDE SEQUENCE [LARGE SCALE GENOMIC DNA]</scope>
    <source>
        <strain evidence="1 2">DSM 24412</strain>
    </source>
</reference>
<evidence type="ECO:0000313" key="2">
    <source>
        <dbReference type="Proteomes" id="UP000191055"/>
    </source>
</evidence>
<dbReference type="RefSeq" id="WP_079558960.1">
    <property type="nucleotide sequence ID" value="NZ_CP021904.1"/>
</dbReference>
<dbReference type="PANTHER" id="PTHR36931">
    <property type="entry name" value="UPF0153 PROTEIN YEIW"/>
    <property type="match status" value="1"/>
</dbReference>
<dbReference type="InterPro" id="IPR005358">
    <property type="entry name" value="Puta_zinc/iron-chelating_dom"/>
</dbReference>
<dbReference type="KEGG" id="asx:CDL62_08530"/>
<name>A0A1T5HTK9_9BACT</name>
<gene>
    <name evidence="1" type="ORF">SAMN03080601_03282</name>
</gene>
<dbReference type="EMBL" id="FUYV01000025">
    <property type="protein sequence ID" value="SKC23994.1"/>
    <property type="molecule type" value="Genomic_DNA"/>
</dbReference>
<keyword evidence="2" id="KW-1185">Reference proteome</keyword>
<dbReference type="AlphaFoldDB" id="A0A1T5HTK9"/>
<proteinExistence type="predicted"/>
<accession>A0A1T5HTK9</accession>
<dbReference type="InterPro" id="IPR052572">
    <property type="entry name" value="UPF0153_domain"/>
</dbReference>
<dbReference type="PANTHER" id="PTHR36931:SF1">
    <property type="entry name" value="UPF0153 PROTEIN YEIW"/>
    <property type="match status" value="1"/>
</dbReference>
<dbReference type="STRING" id="889453.SAMN03080601_03282"/>
<protein>
    <recommendedName>
        <fullName evidence="3">Zinc-or iron-chelating domain-containing protein</fullName>
    </recommendedName>
</protein>
<evidence type="ECO:0000313" key="1">
    <source>
        <dbReference type="EMBL" id="SKC23994.1"/>
    </source>
</evidence>
<evidence type="ECO:0008006" key="3">
    <source>
        <dbReference type="Google" id="ProtNLM"/>
    </source>
</evidence>